<feature type="compositionally biased region" description="Low complexity" evidence="1">
    <location>
        <begin position="467"/>
        <end position="478"/>
    </location>
</feature>
<feature type="compositionally biased region" description="Polar residues" evidence="1">
    <location>
        <begin position="417"/>
        <end position="429"/>
    </location>
</feature>
<organism evidence="2 3">
    <name type="scientific">Paracoccidioides lutzii (strain ATCC MYA-826 / Pb01)</name>
    <name type="common">Paracoccidioides brasiliensis</name>
    <dbReference type="NCBI Taxonomy" id="502779"/>
    <lineage>
        <taxon>Eukaryota</taxon>
        <taxon>Fungi</taxon>
        <taxon>Dikarya</taxon>
        <taxon>Ascomycota</taxon>
        <taxon>Pezizomycotina</taxon>
        <taxon>Eurotiomycetes</taxon>
        <taxon>Eurotiomycetidae</taxon>
        <taxon>Onygenales</taxon>
        <taxon>Ajellomycetaceae</taxon>
        <taxon>Paracoccidioides</taxon>
    </lineage>
</organism>
<gene>
    <name evidence="2" type="ORF">PAAG_07711</name>
</gene>
<accession>C1H9Y2</accession>
<feature type="region of interest" description="Disordered" evidence="1">
    <location>
        <begin position="92"/>
        <end position="140"/>
    </location>
</feature>
<evidence type="ECO:0000313" key="3">
    <source>
        <dbReference type="Proteomes" id="UP000002059"/>
    </source>
</evidence>
<dbReference type="OrthoDB" id="506431at2759"/>
<dbReference type="AlphaFoldDB" id="C1H9Y2"/>
<feature type="compositionally biased region" description="Polar residues" evidence="1">
    <location>
        <begin position="314"/>
        <end position="329"/>
    </location>
</feature>
<feature type="region of interest" description="Disordered" evidence="1">
    <location>
        <begin position="369"/>
        <end position="481"/>
    </location>
</feature>
<feature type="region of interest" description="Disordered" evidence="1">
    <location>
        <begin position="24"/>
        <end position="53"/>
    </location>
</feature>
<dbReference type="VEuPathDB" id="FungiDB:PAAG_07711"/>
<sequence length="535" mass="59892">MWLFRGAQSAVFYYAACTPCAASIHRRRRRKDAARTHREPPPSPNGDIITDQPPIVFHQPFPFSTNSYWDEEIGLGPGPPAKRAGRRNLHNLNNTLHNHNHNKAGRTGSQRGGNLTPKPEAKPKAKAKASPQNAPGSSLAEAVTGVLEDLVPSSRKDKEPLMNQLGDRWNRIRYQREDEVLWGRKEVKGSSVGLSGRGRADTGNSTKYYVARNPDVNDLHPPIVCGPTSRAETRWMLQPPPSAKVMAGKVRSSLSVHDGRHGIREKVAGIKYNYVDGTSPRADEEEEQEDRVSTPARRRPKRRSIEAHLDGTFDGTQNWPNPTQPNISPTARRRVKPPPLLVATDNFYALSPTSPDDVVLLPPRPVFAPGTSASYSLDCDRQISSPDDHRRSRSPSINSRSNSPSPNYPQHSHKQNSDSGNNNTSTPSDKPSLETWHWPWQSVGEEHSQSRPASKATADSGKAFSIQQQQHQQQQQQQHDLKLHTAWPSSTVDIDLKHTEHVRTVHVEVRNPKTAFFDDDETPRSVRPWRWSMDV</sequence>
<dbReference type="OMA" id="HYDGRIS"/>
<dbReference type="Proteomes" id="UP000002059">
    <property type="component" value="Partially assembled WGS sequence"/>
</dbReference>
<feature type="region of interest" description="Disordered" evidence="1">
    <location>
        <begin position="276"/>
        <end position="335"/>
    </location>
</feature>
<keyword evidence="3" id="KW-1185">Reference proteome</keyword>
<name>C1H9Y2_PARBA</name>
<dbReference type="HOGENOM" id="CLU_034380_0_0_1"/>
<dbReference type="GeneID" id="9093627"/>
<dbReference type="eggNOG" id="ENOG502SM8K">
    <property type="taxonomic scope" value="Eukaryota"/>
</dbReference>
<proteinExistence type="predicted"/>
<feature type="compositionally biased region" description="Low complexity" evidence="1">
    <location>
        <begin position="394"/>
        <end position="405"/>
    </location>
</feature>
<protein>
    <submittedName>
        <fullName evidence="2">Uncharacterized protein</fullName>
    </submittedName>
</protein>
<dbReference type="EMBL" id="KN294016">
    <property type="protein sequence ID" value="EEH37155.2"/>
    <property type="molecule type" value="Genomic_DNA"/>
</dbReference>
<dbReference type="KEGG" id="pbl:PAAG_07711"/>
<feature type="compositionally biased region" description="Basic and acidic residues" evidence="1">
    <location>
        <begin position="378"/>
        <end position="390"/>
    </location>
</feature>
<reference evidence="2 3" key="1">
    <citation type="journal article" date="2011" name="PLoS Genet.">
        <title>Comparative genomic analysis of human fungal pathogens causing paracoccidioidomycosis.</title>
        <authorList>
            <person name="Desjardins C.A."/>
            <person name="Champion M.D."/>
            <person name="Holder J.W."/>
            <person name="Muszewska A."/>
            <person name="Goldberg J."/>
            <person name="Bailao A.M."/>
            <person name="Brigido M.M."/>
            <person name="Ferreira M.E."/>
            <person name="Garcia A.M."/>
            <person name="Grynberg M."/>
            <person name="Gujja S."/>
            <person name="Heiman D.I."/>
            <person name="Henn M.R."/>
            <person name="Kodira C.D."/>
            <person name="Leon-Narvaez H."/>
            <person name="Longo L.V."/>
            <person name="Ma L.J."/>
            <person name="Malavazi I."/>
            <person name="Matsuo A.L."/>
            <person name="Morais F.V."/>
            <person name="Pereira M."/>
            <person name="Rodriguez-Brito S."/>
            <person name="Sakthikumar S."/>
            <person name="Salem-Izacc S.M."/>
            <person name="Sykes S.M."/>
            <person name="Teixeira M.M."/>
            <person name="Vallejo M.C."/>
            <person name="Walter M.E."/>
            <person name="Yandava C."/>
            <person name="Young S."/>
            <person name="Zeng Q."/>
            <person name="Zucker J."/>
            <person name="Felipe M.S."/>
            <person name="Goldman G.H."/>
            <person name="Haas B.J."/>
            <person name="McEwen J.G."/>
            <person name="Nino-Vega G."/>
            <person name="Puccia R."/>
            <person name="San-Blas G."/>
            <person name="Soares C.M."/>
            <person name="Birren B.W."/>
            <person name="Cuomo C.A."/>
        </authorList>
    </citation>
    <scope>NUCLEOTIDE SEQUENCE [LARGE SCALE GENOMIC DNA]</scope>
    <source>
        <strain evidence="3">ATCC MYA-826 / Pb01</strain>
    </source>
</reference>
<dbReference type="RefSeq" id="XP_002790412.2">
    <property type="nucleotide sequence ID" value="XM_002790366.2"/>
</dbReference>
<evidence type="ECO:0000256" key="1">
    <source>
        <dbReference type="SAM" id="MobiDB-lite"/>
    </source>
</evidence>
<evidence type="ECO:0000313" key="2">
    <source>
        <dbReference type="EMBL" id="EEH37155.2"/>
    </source>
</evidence>